<protein>
    <recommendedName>
        <fullName evidence="1">SURF1-like protein</fullName>
    </recommendedName>
</protein>
<dbReference type="CDD" id="cd06662">
    <property type="entry name" value="SURF1"/>
    <property type="match status" value="1"/>
</dbReference>
<keyword evidence="1" id="KW-0472">Membrane</keyword>
<comment type="subcellular location">
    <subcellularLocation>
        <location evidence="1">Cell membrane</location>
        <topology evidence="1">Multi-pass membrane protein</topology>
    </subcellularLocation>
</comment>
<dbReference type="OrthoDB" id="3266379at2"/>
<gene>
    <name evidence="3" type="ORF">DFJ65_1336</name>
</gene>
<dbReference type="Pfam" id="PF02104">
    <property type="entry name" value="SURF1"/>
    <property type="match status" value="1"/>
</dbReference>
<sequence length="262" mass="28806">MLRRLFTPRWIALLVVLVVAMAAMGVAGLWQLNVAKDRGVNQEVAKAPTKPVVPITTLIKPHQEFPGVESSRRVTATGTYEPDKQFLVADRRLDGKTGYWVVTPMIEQSTGARLVILRGFVTDPAQATKPTATRVSVVGSLAPGESPSTGTYPAGQLGSIDLSRLLNEWDGDLYNAFLFAISEQPNATDQSITRVPPPPPNPGHGFRFVNLMYAFQWWAFAIFAVYVFWRMLRDEVYGPPARRGAARPDDNGSTAPSEETHV</sequence>
<dbReference type="AlphaFoldDB" id="A0A3D9ULL5"/>
<proteinExistence type="inferred from homology"/>
<keyword evidence="1" id="KW-1133">Transmembrane helix</keyword>
<dbReference type="Proteomes" id="UP000256253">
    <property type="component" value="Unassembled WGS sequence"/>
</dbReference>
<dbReference type="PROSITE" id="PS50895">
    <property type="entry name" value="SURF1"/>
    <property type="match status" value="1"/>
</dbReference>
<keyword evidence="1" id="KW-0812">Transmembrane</keyword>
<comment type="similarity">
    <text evidence="1">Belongs to the SURF1 family.</text>
</comment>
<dbReference type="RefSeq" id="WP_147301334.1">
    <property type="nucleotide sequence ID" value="NZ_QTUA01000001.1"/>
</dbReference>
<feature type="transmembrane region" description="Helical" evidence="1">
    <location>
        <begin position="208"/>
        <end position="229"/>
    </location>
</feature>
<dbReference type="EMBL" id="QTUA01000001">
    <property type="protein sequence ID" value="REF30332.1"/>
    <property type="molecule type" value="Genomic_DNA"/>
</dbReference>
<keyword evidence="4" id="KW-1185">Reference proteome</keyword>
<comment type="caution">
    <text evidence="1">Lacks conserved residue(s) required for the propagation of feature annotation.</text>
</comment>
<dbReference type="GO" id="GO:0005886">
    <property type="term" value="C:plasma membrane"/>
    <property type="evidence" value="ECO:0007669"/>
    <property type="project" value="UniProtKB-SubCell"/>
</dbReference>
<name>A0A3D9ULL5_9MICO</name>
<dbReference type="InterPro" id="IPR002994">
    <property type="entry name" value="Surf1/Shy1"/>
</dbReference>
<evidence type="ECO:0000313" key="4">
    <source>
        <dbReference type="Proteomes" id="UP000256253"/>
    </source>
</evidence>
<feature type="compositionally biased region" description="Polar residues" evidence="2">
    <location>
        <begin position="251"/>
        <end position="262"/>
    </location>
</feature>
<feature type="region of interest" description="Disordered" evidence="2">
    <location>
        <begin position="240"/>
        <end position="262"/>
    </location>
</feature>
<organism evidence="3 4">
    <name type="scientific">Calidifontibacter indicus</name>
    <dbReference type="NCBI Taxonomy" id="419650"/>
    <lineage>
        <taxon>Bacteria</taxon>
        <taxon>Bacillati</taxon>
        <taxon>Actinomycetota</taxon>
        <taxon>Actinomycetes</taxon>
        <taxon>Micrococcales</taxon>
        <taxon>Dermacoccaceae</taxon>
        <taxon>Calidifontibacter</taxon>
    </lineage>
</organism>
<evidence type="ECO:0000256" key="2">
    <source>
        <dbReference type="SAM" id="MobiDB-lite"/>
    </source>
</evidence>
<comment type="caution">
    <text evidence="3">The sequence shown here is derived from an EMBL/GenBank/DDBJ whole genome shotgun (WGS) entry which is preliminary data.</text>
</comment>
<accession>A0A3D9ULL5</accession>
<reference evidence="3 4" key="1">
    <citation type="submission" date="2018-08" db="EMBL/GenBank/DDBJ databases">
        <title>Sequencing the genomes of 1000 actinobacteria strains.</title>
        <authorList>
            <person name="Klenk H.-P."/>
        </authorList>
    </citation>
    <scope>NUCLEOTIDE SEQUENCE [LARGE SCALE GENOMIC DNA]</scope>
    <source>
        <strain evidence="3 4">DSM 22967</strain>
    </source>
</reference>
<keyword evidence="1" id="KW-1003">Cell membrane</keyword>
<evidence type="ECO:0000313" key="3">
    <source>
        <dbReference type="EMBL" id="REF30332.1"/>
    </source>
</evidence>
<evidence type="ECO:0000256" key="1">
    <source>
        <dbReference type="RuleBase" id="RU363076"/>
    </source>
</evidence>